<sequence>MEKAGVPEKKTVITVLTEGKKLANELKRQLDPSTASREACDVLLESILSSYENAMTLLALIGNGASPKIADGKLSEPSISIDGSPGSEGSDHSSKKRKTMPRWSEHVRICSGAGGEAQLDDGYNWRKYGQKDILGSTHPRAYYRCTHRHTQGCLATKQVQRADEDPTVFEVIYRGKHSCRQERLRQGKERKEQVSLTCSKQAILVSNEPSLVKTENRDLIDSKEEEHLQSFSFPSTPIECENVEPQFFSEPNRFITTSYSPSFLSPATSESYFSPSPCLVDDFGIGHSLHSSESDFGEIISNPTLITDYSLGDMDISIDAVDFESHFLDALEFS</sequence>
<keyword evidence="3" id="KW-0238">DNA-binding</keyword>
<dbReference type="PANTHER" id="PTHR32096">
    <property type="entry name" value="WRKY TRANSCRIPTION FACTOR 30-RELATED-RELATED"/>
    <property type="match status" value="1"/>
</dbReference>
<keyword evidence="10" id="KW-1185">Reference proteome</keyword>
<evidence type="ECO:0000256" key="6">
    <source>
        <dbReference type="ARBA" id="ARBA00060850"/>
    </source>
</evidence>
<keyword evidence="4" id="KW-0804">Transcription</keyword>
<dbReference type="InterPro" id="IPR036576">
    <property type="entry name" value="WRKY_dom_sf"/>
</dbReference>
<dbReference type="GO" id="GO:0010193">
    <property type="term" value="P:response to ozone"/>
    <property type="evidence" value="ECO:0007669"/>
    <property type="project" value="UniProtKB-ARBA"/>
</dbReference>
<dbReference type="Gene3D" id="2.20.25.80">
    <property type="entry name" value="WRKY domain"/>
    <property type="match status" value="1"/>
</dbReference>
<keyword evidence="5" id="KW-0539">Nucleus</keyword>
<dbReference type="EMBL" id="JBEAFC010000003">
    <property type="protein sequence ID" value="KAL1561934.1"/>
    <property type="molecule type" value="Genomic_DNA"/>
</dbReference>
<evidence type="ECO:0000256" key="5">
    <source>
        <dbReference type="ARBA" id="ARBA00023242"/>
    </source>
</evidence>
<dbReference type="Proteomes" id="UP001567538">
    <property type="component" value="Unassembled WGS sequence"/>
</dbReference>
<evidence type="ECO:0000313" key="10">
    <source>
        <dbReference type="Proteomes" id="UP001567538"/>
    </source>
</evidence>
<dbReference type="PANTHER" id="PTHR32096:SF36">
    <property type="entry name" value="WRKY TRANSCRIPTION FACTOR 41-RELATED"/>
    <property type="match status" value="1"/>
</dbReference>
<evidence type="ECO:0000256" key="3">
    <source>
        <dbReference type="ARBA" id="ARBA00023125"/>
    </source>
</evidence>
<dbReference type="AlphaFoldDB" id="A0ABD1HZN7"/>
<dbReference type="SUPFAM" id="SSF118290">
    <property type="entry name" value="WRKY DNA-binding domain"/>
    <property type="match status" value="1"/>
</dbReference>
<evidence type="ECO:0000256" key="4">
    <source>
        <dbReference type="ARBA" id="ARBA00023163"/>
    </source>
</evidence>
<name>A0ABD1HZN7_SALDI</name>
<dbReference type="GO" id="GO:0010150">
    <property type="term" value="P:leaf senescence"/>
    <property type="evidence" value="ECO:0007669"/>
    <property type="project" value="UniProtKB-ARBA"/>
</dbReference>
<dbReference type="InterPro" id="IPR003657">
    <property type="entry name" value="WRKY_dom"/>
</dbReference>
<dbReference type="GO" id="GO:0009751">
    <property type="term" value="P:response to salicylic acid"/>
    <property type="evidence" value="ECO:0007669"/>
    <property type="project" value="UniProtKB-ARBA"/>
</dbReference>
<evidence type="ECO:0000256" key="1">
    <source>
        <dbReference type="ARBA" id="ARBA00004123"/>
    </source>
</evidence>
<evidence type="ECO:0000256" key="2">
    <source>
        <dbReference type="ARBA" id="ARBA00023015"/>
    </source>
</evidence>
<dbReference type="GO" id="GO:0042542">
    <property type="term" value="P:response to hydrogen peroxide"/>
    <property type="evidence" value="ECO:0007669"/>
    <property type="project" value="UniProtKB-ARBA"/>
</dbReference>
<comment type="caution">
    <text evidence="9">The sequence shown here is derived from an EMBL/GenBank/DDBJ whole genome shotgun (WGS) entry which is preliminary data.</text>
</comment>
<dbReference type="InterPro" id="IPR044810">
    <property type="entry name" value="WRKY_plant"/>
</dbReference>
<accession>A0ABD1HZN7</accession>
<comment type="subcellular location">
    <subcellularLocation>
        <location evidence="1">Nucleus</location>
    </subcellularLocation>
</comment>
<dbReference type="PROSITE" id="PS50811">
    <property type="entry name" value="WRKY"/>
    <property type="match status" value="1"/>
</dbReference>
<evidence type="ECO:0000256" key="7">
    <source>
        <dbReference type="SAM" id="MobiDB-lite"/>
    </source>
</evidence>
<dbReference type="FunFam" id="2.20.25.80:FF:000009">
    <property type="entry name" value="WRKY transcription factor 53"/>
    <property type="match status" value="1"/>
</dbReference>
<proteinExistence type="inferred from homology"/>
<protein>
    <submittedName>
        <fullName evidence="9">DNA binding domain</fullName>
    </submittedName>
</protein>
<evidence type="ECO:0000259" key="8">
    <source>
        <dbReference type="PROSITE" id="PS50811"/>
    </source>
</evidence>
<dbReference type="GO" id="GO:0005634">
    <property type="term" value="C:nucleus"/>
    <property type="evidence" value="ECO:0007669"/>
    <property type="project" value="UniProtKB-SubCell"/>
</dbReference>
<feature type="region of interest" description="Disordered" evidence="7">
    <location>
        <begin position="74"/>
        <end position="103"/>
    </location>
</feature>
<comment type="similarity">
    <text evidence="6">Belongs to the WRKY group III family.</text>
</comment>
<gene>
    <name evidence="9" type="primary">WRKY30</name>
    <name evidence="9" type="ORF">AAHA92_04569</name>
</gene>
<dbReference type="GO" id="GO:0003677">
    <property type="term" value="F:DNA binding"/>
    <property type="evidence" value="ECO:0007669"/>
    <property type="project" value="UniProtKB-KW"/>
</dbReference>
<dbReference type="Pfam" id="PF03106">
    <property type="entry name" value="WRKY"/>
    <property type="match status" value="1"/>
</dbReference>
<evidence type="ECO:0000313" key="9">
    <source>
        <dbReference type="EMBL" id="KAL1561934.1"/>
    </source>
</evidence>
<keyword evidence="2" id="KW-0805">Transcription regulation</keyword>
<feature type="domain" description="WRKY" evidence="8">
    <location>
        <begin position="114"/>
        <end position="178"/>
    </location>
</feature>
<reference evidence="9 10" key="1">
    <citation type="submission" date="2024-06" db="EMBL/GenBank/DDBJ databases">
        <title>A chromosome level genome sequence of Diviner's sage (Salvia divinorum).</title>
        <authorList>
            <person name="Ford S.A."/>
            <person name="Ro D.-K."/>
            <person name="Ness R.W."/>
            <person name="Phillips M.A."/>
        </authorList>
    </citation>
    <scope>NUCLEOTIDE SEQUENCE [LARGE SCALE GENOMIC DNA]</scope>
    <source>
        <strain evidence="9">SAF-2024a</strain>
        <tissue evidence="9">Leaf</tissue>
    </source>
</reference>
<dbReference type="SMART" id="SM00774">
    <property type="entry name" value="WRKY"/>
    <property type="match status" value="1"/>
</dbReference>
<organism evidence="9 10">
    <name type="scientific">Salvia divinorum</name>
    <name type="common">Maria pastora</name>
    <name type="synonym">Diviner's sage</name>
    <dbReference type="NCBI Taxonomy" id="28513"/>
    <lineage>
        <taxon>Eukaryota</taxon>
        <taxon>Viridiplantae</taxon>
        <taxon>Streptophyta</taxon>
        <taxon>Embryophyta</taxon>
        <taxon>Tracheophyta</taxon>
        <taxon>Spermatophyta</taxon>
        <taxon>Magnoliopsida</taxon>
        <taxon>eudicotyledons</taxon>
        <taxon>Gunneridae</taxon>
        <taxon>Pentapetalae</taxon>
        <taxon>asterids</taxon>
        <taxon>lamiids</taxon>
        <taxon>Lamiales</taxon>
        <taxon>Lamiaceae</taxon>
        <taxon>Nepetoideae</taxon>
        <taxon>Mentheae</taxon>
        <taxon>Salviinae</taxon>
        <taxon>Salvia</taxon>
        <taxon>Salvia subgen. Calosphace</taxon>
    </lineage>
</organism>